<dbReference type="Pfam" id="PF00797">
    <property type="entry name" value="Acetyltransf_2"/>
    <property type="match status" value="1"/>
</dbReference>
<name>A0A941D1U8_9CAUL</name>
<dbReference type="RefSeq" id="WP_215339659.1">
    <property type="nucleotide sequence ID" value="NZ_JAGSGD010000001.1"/>
</dbReference>
<dbReference type="GO" id="GO:0016407">
    <property type="term" value="F:acetyltransferase activity"/>
    <property type="evidence" value="ECO:0007669"/>
    <property type="project" value="InterPro"/>
</dbReference>
<evidence type="ECO:0000313" key="4">
    <source>
        <dbReference type="Proteomes" id="UP000622580"/>
    </source>
</evidence>
<evidence type="ECO:0000313" key="3">
    <source>
        <dbReference type="EMBL" id="MBR7619318.1"/>
    </source>
</evidence>
<protein>
    <submittedName>
        <fullName evidence="3">Arylamine N-acetyltransferase</fullName>
    </submittedName>
</protein>
<dbReference type="InterPro" id="IPR001447">
    <property type="entry name" value="Arylamine_N-AcTrfase"/>
</dbReference>
<dbReference type="Proteomes" id="UP000622580">
    <property type="component" value="Unassembled WGS sequence"/>
</dbReference>
<organism evidence="3 4">
    <name type="scientific">Phenylobacterium glaciei</name>
    <dbReference type="NCBI Taxonomy" id="2803784"/>
    <lineage>
        <taxon>Bacteria</taxon>
        <taxon>Pseudomonadati</taxon>
        <taxon>Pseudomonadota</taxon>
        <taxon>Alphaproteobacteria</taxon>
        <taxon>Caulobacterales</taxon>
        <taxon>Caulobacteraceae</taxon>
        <taxon>Phenylobacterium</taxon>
    </lineage>
</organism>
<dbReference type="SUPFAM" id="SSF54001">
    <property type="entry name" value="Cysteine proteinases"/>
    <property type="match status" value="1"/>
</dbReference>
<proteinExistence type="inferred from homology"/>
<sequence>MDLDAYLARIGYDSTPRVDLETLTAIHRAHLLAIPYENLDVQLRRPGDVTVQHAFDKLVTRRRGGWCYEMNGLFGWALGEIGFSVTRMAGAVGRTERGEISHGNHLVLRVDLDRPYIADVGFGDGTIEPVPLVAGPMSVAGYDFRLEPLDADWWRFHNHALGGAPYFDFTLETASDAALNTTCQWLRTSPESIFTQFPIVQRHTPDGLVIILGRTLRRIRPGERTQTLIETADAFVEVLAGEFGLDLPEMRALWPAICAKHEELFGQPAD</sequence>
<comment type="similarity">
    <text evidence="1 2">Belongs to the arylamine N-acetyltransferase family.</text>
</comment>
<evidence type="ECO:0000256" key="1">
    <source>
        <dbReference type="ARBA" id="ARBA00006547"/>
    </source>
</evidence>
<comment type="caution">
    <text evidence="3">The sequence shown here is derived from an EMBL/GenBank/DDBJ whole genome shotgun (WGS) entry which is preliminary data.</text>
</comment>
<evidence type="ECO:0000256" key="2">
    <source>
        <dbReference type="RuleBase" id="RU003452"/>
    </source>
</evidence>
<dbReference type="EMBL" id="JAGSGD010000001">
    <property type="protein sequence ID" value="MBR7619318.1"/>
    <property type="molecule type" value="Genomic_DNA"/>
</dbReference>
<gene>
    <name evidence="3" type="ORF">JKL49_07960</name>
</gene>
<dbReference type="PANTHER" id="PTHR11786:SF0">
    <property type="entry name" value="ARYLAMINE N-ACETYLTRANSFERASE 4-RELATED"/>
    <property type="match status" value="1"/>
</dbReference>
<reference evidence="3" key="1">
    <citation type="submission" date="2021-04" db="EMBL/GenBank/DDBJ databases">
        <title>Draft genome assembly of strain Phenylobacterium sp. 20VBR1 using MiniION and Illumina platforms.</title>
        <authorList>
            <person name="Thomas F.A."/>
            <person name="Krishnan K.P."/>
            <person name="Sinha R.K."/>
        </authorList>
    </citation>
    <scope>NUCLEOTIDE SEQUENCE</scope>
    <source>
        <strain evidence="3">20VBR1</strain>
    </source>
</reference>
<keyword evidence="4" id="KW-1185">Reference proteome</keyword>
<dbReference type="PRINTS" id="PR01543">
    <property type="entry name" value="ANATRNSFRASE"/>
</dbReference>
<dbReference type="Gene3D" id="3.30.2140.10">
    <property type="entry name" value="Arylamine N-acetyltransferase"/>
    <property type="match status" value="1"/>
</dbReference>
<dbReference type="InterPro" id="IPR038765">
    <property type="entry name" value="Papain-like_cys_pep_sf"/>
</dbReference>
<dbReference type="PANTHER" id="PTHR11786">
    <property type="entry name" value="N-HYDROXYARYLAMINE O-ACETYLTRANSFERASE"/>
    <property type="match status" value="1"/>
</dbReference>
<accession>A0A941D1U8</accession>
<dbReference type="Gene3D" id="2.40.128.150">
    <property type="entry name" value="Cysteine proteinases"/>
    <property type="match status" value="1"/>
</dbReference>
<dbReference type="AlphaFoldDB" id="A0A941D1U8"/>